<dbReference type="EMBL" id="AGSI01000012">
    <property type="protein sequence ID" value="EIE21312.1"/>
    <property type="molecule type" value="Genomic_DNA"/>
</dbReference>
<comment type="caution">
    <text evidence="7">The sequence shown here is derived from an EMBL/GenBank/DDBJ whole genome shotgun (WGS) entry which is preliminary data.</text>
</comment>
<dbReference type="SUPFAM" id="SSF56112">
    <property type="entry name" value="Protein kinase-like (PK-like)"/>
    <property type="match status" value="1"/>
</dbReference>
<keyword evidence="1" id="KW-0808">Transferase</keyword>
<keyword evidence="4 5" id="KW-0067">ATP-binding</keyword>
<dbReference type="PANTHER" id="PTHR46562">
    <property type="entry name" value="SERINE/THREONINE-KINASE ULK4-LIKE PROTEIN-RELATED"/>
    <property type="match status" value="1"/>
</dbReference>
<dbReference type="PANTHER" id="PTHR46562:SF1">
    <property type="entry name" value="SERINE_THREONINE-PROTEIN KINASE ULK4"/>
    <property type="match status" value="1"/>
</dbReference>
<dbReference type="RefSeq" id="XP_005645856.1">
    <property type="nucleotide sequence ID" value="XM_005645799.1"/>
</dbReference>
<dbReference type="Gene3D" id="1.10.510.10">
    <property type="entry name" value="Transferase(Phosphotransferase) domain 1"/>
    <property type="match status" value="1"/>
</dbReference>
<evidence type="ECO:0000256" key="1">
    <source>
        <dbReference type="ARBA" id="ARBA00022679"/>
    </source>
</evidence>
<evidence type="ECO:0000256" key="5">
    <source>
        <dbReference type="PROSITE-ProRule" id="PRU10141"/>
    </source>
</evidence>
<dbReference type="KEGG" id="csl:COCSUDRAFT_17444"/>
<dbReference type="Gene3D" id="1.25.10.10">
    <property type="entry name" value="Leucine-rich Repeat Variant"/>
    <property type="match status" value="1"/>
</dbReference>
<dbReference type="Pfam" id="PF24970">
    <property type="entry name" value="ARM_RUK"/>
    <property type="match status" value="1"/>
</dbReference>
<gene>
    <name evidence="7" type="ORF">COCSUDRAFT_17444</name>
</gene>
<reference evidence="7 8" key="1">
    <citation type="journal article" date="2012" name="Genome Biol.">
        <title>The genome of the polar eukaryotic microalga coccomyxa subellipsoidea reveals traits of cold adaptation.</title>
        <authorList>
            <person name="Blanc G."/>
            <person name="Agarkova I."/>
            <person name="Grimwood J."/>
            <person name="Kuo A."/>
            <person name="Brueggeman A."/>
            <person name="Dunigan D."/>
            <person name="Gurnon J."/>
            <person name="Ladunga I."/>
            <person name="Lindquist E."/>
            <person name="Lucas S."/>
            <person name="Pangilinan J."/>
            <person name="Proschold T."/>
            <person name="Salamov A."/>
            <person name="Schmutz J."/>
            <person name="Weeks D."/>
            <person name="Yamada T."/>
            <person name="Claverie J.M."/>
            <person name="Grigoriev I."/>
            <person name="Van Etten J."/>
            <person name="Lomsadze A."/>
            <person name="Borodovsky M."/>
        </authorList>
    </citation>
    <scope>NUCLEOTIDE SEQUENCE [LARGE SCALE GENOMIC DNA]</scope>
    <source>
        <strain evidence="7 8">C-169</strain>
    </source>
</reference>
<dbReference type="eggNOG" id="KOG0597">
    <property type="taxonomic scope" value="Eukaryota"/>
</dbReference>
<evidence type="ECO:0000256" key="3">
    <source>
        <dbReference type="ARBA" id="ARBA00022777"/>
    </source>
</evidence>
<keyword evidence="8" id="KW-1185">Reference proteome</keyword>
<dbReference type="PROSITE" id="PS50011">
    <property type="entry name" value="PROTEIN_KINASE_DOM"/>
    <property type="match status" value="1"/>
</dbReference>
<dbReference type="InterPro" id="IPR016024">
    <property type="entry name" value="ARM-type_fold"/>
</dbReference>
<dbReference type="SMART" id="SM00220">
    <property type="entry name" value="S_TKc"/>
    <property type="match status" value="1"/>
</dbReference>
<dbReference type="InterPro" id="IPR044591">
    <property type="entry name" value="RUK"/>
</dbReference>
<dbReference type="AlphaFoldDB" id="I0YSE3"/>
<dbReference type="InterPro" id="IPR017441">
    <property type="entry name" value="Protein_kinase_ATP_BS"/>
</dbReference>
<dbReference type="Pfam" id="PF00069">
    <property type="entry name" value="Pkinase"/>
    <property type="match status" value="1"/>
</dbReference>
<dbReference type="InterPro" id="IPR056980">
    <property type="entry name" value="ARM_RUK"/>
</dbReference>
<dbReference type="InterPro" id="IPR011009">
    <property type="entry name" value="Kinase-like_dom_sf"/>
</dbReference>
<dbReference type="InterPro" id="IPR000719">
    <property type="entry name" value="Prot_kinase_dom"/>
</dbReference>
<evidence type="ECO:0000313" key="7">
    <source>
        <dbReference type="EMBL" id="EIE21312.1"/>
    </source>
</evidence>
<dbReference type="STRING" id="574566.I0YSE3"/>
<dbReference type="InterPro" id="IPR056981">
    <property type="entry name" value="HEAT_ULK4_RUNKEL"/>
</dbReference>
<dbReference type="Proteomes" id="UP000007264">
    <property type="component" value="Unassembled WGS sequence"/>
</dbReference>
<dbReference type="InterPro" id="IPR011989">
    <property type="entry name" value="ARM-like"/>
</dbReference>
<feature type="domain" description="Protein kinase" evidence="6">
    <location>
        <begin position="1"/>
        <end position="257"/>
    </location>
</feature>
<dbReference type="OrthoDB" id="24822at2759"/>
<proteinExistence type="predicted"/>
<evidence type="ECO:0000259" key="6">
    <source>
        <dbReference type="PROSITE" id="PS50011"/>
    </source>
</evidence>
<evidence type="ECO:0000313" key="8">
    <source>
        <dbReference type="Proteomes" id="UP000007264"/>
    </source>
</evidence>
<dbReference type="GeneID" id="17039699"/>
<dbReference type="InterPro" id="IPR008271">
    <property type="entry name" value="Ser/Thr_kinase_AS"/>
</dbReference>
<dbReference type="Pfam" id="PF23606">
    <property type="entry name" value="HEAT_ULK4"/>
    <property type="match status" value="1"/>
</dbReference>
<sequence>IFEVLGSGKHSTVYKGRKKNTIIYYAIKSVGKEERARVLQEVRAMHMLRHSNILKFYAWYETRNHLWLILEYCVGGDLMSLLKEDGKLPEDSIHGFARDLTAALQHLHAAGMAYNDLKPSNILLDEDGRVKLGGFGLSHKMSAAAKAGAQQASRSSLLPPPWRGTPAYMAPELFQPNAPHSSASDLWALGCVLYECAAGRPPFMSTSLTQLVHEILNTDPAPIPGASPEFEDLVSRLLDKNPATRIGWAELPGHGFWMAPLPPRDMPPEPLLEQFIAEHGLTPAPPAEVMDQPDTTTKILDEPSIQWQSTTPIDIKEAELRLEDLIWHPSDSAVLPIVANRRIENMADPQFDAAALPFQPLSLQELIDLDGHPSAQQEFIGSIFMALHGPETTNVKVNVLNYLQTICCDVSLANVIVNAPLTKLLVRMLASAQHPALRVRLACVLGLLVRFCTFIEDDVNASGMVGVLTECLGDANERVRRRIMGTLGELLFYMASQATERGSDCPWRIPPASLAATAGLLAPGEDEITQHYAVKTIENLASRRGEWVDSLASADVAERLAAIWAGARTEALRSCAASALCRLARQSPGHLLPLLTSQRSILHLEERGLMAGVLSLLDAVPFLAAKGLVAVALISRATYKFLAHAVKSRLLHQLERLFQEEDPAVTKALAALSQEIAAAVDSICSNAVVLSMLEALVRHTETVIANAEVILDVLMPALVAAVSADVGGDMRFGCLKVLGDVIATLLSASRPDPAVTGRLHALLGAHVLPLVPALLLEDEPIPVFALKLVGDCLEDIPGIALPPLAAQGLLPQFFGFLALDSHHNNVHNLRVCQLLLESHAMTPVELQQHSVVNKVVAVVEYAIDNAMETFLPAVLQLLASLLEFDRIALAEGSEGESSLRHALHLASTTLSWGTL</sequence>
<organism evidence="7 8">
    <name type="scientific">Coccomyxa subellipsoidea (strain C-169)</name>
    <name type="common">Green microalga</name>
    <dbReference type="NCBI Taxonomy" id="574566"/>
    <lineage>
        <taxon>Eukaryota</taxon>
        <taxon>Viridiplantae</taxon>
        <taxon>Chlorophyta</taxon>
        <taxon>core chlorophytes</taxon>
        <taxon>Trebouxiophyceae</taxon>
        <taxon>Trebouxiophyceae incertae sedis</taxon>
        <taxon>Coccomyxaceae</taxon>
        <taxon>Coccomyxa</taxon>
        <taxon>Coccomyxa subellipsoidea</taxon>
    </lineage>
</organism>
<accession>I0YSE3</accession>
<evidence type="ECO:0000256" key="2">
    <source>
        <dbReference type="ARBA" id="ARBA00022741"/>
    </source>
</evidence>
<dbReference type="PROSITE" id="PS00107">
    <property type="entry name" value="PROTEIN_KINASE_ATP"/>
    <property type="match status" value="1"/>
</dbReference>
<dbReference type="GO" id="GO:0008017">
    <property type="term" value="F:microtubule binding"/>
    <property type="evidence" value="ECO:0007669"/>
    <property type="project" value="InterPro"/>
</dbReference>
<keyword evidence="3" id="KW-0418">Kinase</keyword>
<name>I0YSE3_COCSC</name>
<dbReference type="GO" id="GO:0005524">
    <property type="term" value="F:ATP binding"/>
    <property type="evidence" value="ECO:0007669"/>
    <property type="project" value="UniProtKB-UniRule"/>
</dbReference>
<protein>
    <submittedName>
        <fullName evidence="7">Kinase-like protein</fullName>
    </submittedName>
</protein>
<feature type="non-terminal residue" evidence="7">
    <location>
        <position position="1"/>
    </location>
</feature>
<keyword evidence="2 5" id="KW-0547">Nucleotide-binding</keyword>
<dbReference type="PROSITE" id="PS00108">
    <property type="entry name" value="PROTEIN_KINASE_ST"/>
    <property type="match status" value="1"/>
</dbReference>
<feature type="binding site" evidence="5">
    <location>
        <position position="32"/>
    </location>
    <ligand>
        <name>ATP</name>
        <dbReference type="ChEBI" id="CHEBI:30616"/>
    </ligand>
</feature>
<evidence type="ECO:0000256" key="4">
    <source>
        <dbReference type="ARBA" id="ARBA00022840"/>
    </source>
</evidence>
<dbReference type="GO" id="GO:0004672">
    <property type="term" value="F:protein kinase activity"/>
    <property type="evidence" value="ECO:0007669"/>
    <property type="project" value="InterPro"/>
</dbReference>
<dbReference type="SUPFAM" id="SSF48371">
    <property type="entry name" value="ARM repeat"/>
    <property type="match status" value="1"/>
</dbReference>
<dbReference type="GO" id="GO:0000914">
    <property type="term" value="P:phragmoplast assembly"/>
    <property type="evidence" value="ECO:0007669"/>
    <property type="project" value="InterPro"/>
</dbReference>